<dbReference type="EMBL" id="JAIXCQ010000001">
    <property type="protein sequence ID" value="MCA5891854.1"/>
    <property type="molecule type" value="Genomic_DNA"/>
</dbReference>
<accession>A0ABS7Z9X4</accession>
<evidence type="ECO:0000313" key="2">
    <source>
        <dbReference type="Proteomes" id="UP001319870"/>
    </source>
</evidence>
<sequence>MMLDAELVPLSGDPVALADRARDAARSTAALDDAHDVLRRVATALEGQAGEAVRAARHRLTSAAERLATCAGVLGATSSALRHHADALADAQQEAARALAERSAAVVREHRWQAELDEARCSTWNTGGLATSPALGGAITDSAVHLRALAAERGLATARADIAAAEGRWRRARDTKTDASRRTAAVLVSLGDVRALRAARDLGLSVPGYQASAAQARQAHTVLVAAATGTGAARAARREQLVALLRSHRDDPAFWAVFWDAATPRQLFLALGTAGSPFPAPASSLATTLRSGVEQWAGTASVQELTTFGREVIEGIGEQPLGLTERSEVAAGLLSPALPTAVFAGAGDALDAYRDRLGPATGRGSLDDARIAAIAPAAIAVLAGYARHPRLALDRLAPAGAGQAERAARRWLGTPVRGGWPDGGTAVTGAFAAAVREGTTSPGLGDQRRAASLVSHATTQMPSGLLAGTALSDQASAQVAMAYLPYLPSMGDAAEAQSLNRTCFEPAPAPPPAPGVDDDLSLAPGTGLTAPTVQPTLDAFALREVITASSRTPRSADVWLGATDLYVDQMIDLATSGDHDVDTGPRTSLVRETLSDVGAVTGAMQSETISTARHRVELRENLVTLAGTGLGMATVARGTVESALATAGSAGLSALETDAPLHEAYARVANQKEELLGQYAPRLHDAVVEHDLDLGFTPDEAARRAESIDPAPRHGQFRRDFDATFDDLSQAPGAQECG</sequence>
<organism evidence="1 2">
    <name type="scientific">Isoptericola luteus</name>
    <dbReference type="NCBI Taxonomy" id="2879484"/>
    <lineage>
        <taxon>Bacteria</taxon>
        <taxon>Bacillati</taxon>
        <taxon>Actinomycetota</taxon>
        <taxon>Actinomycetes</taxon>
        <taxon>Micrococcales</taxon>
        <taxon>Promicromonosporaceae</taxon>
        <taxon>Isoptericola</taxon>
    </lineage>
</organism>
<keyword evidence="2" id="KW-1185">Reference proteome</keyword>
<comment type="caution">
    <text evidence="1">The sequence shown here is derived from an EMBL/GenBank/DDBJ whole genome shotgun (WGS) entry which is preliminary data.</text>
</comment>
<evidence type="ECO:0000313" key="1">
    <source>
        <dbReference type="EMBL" id="MCA5891854.1"/>
    </source>
</evidence>
<gene>
    <name evidence="1" type="ORF">LEP48_00625</name>
</gene>
<reference evidence="1 2" key="1">
    <citation type="submission" date="2021-09" db="EMBL/GenBank/DDBJ databases">
        <title>Isoptericola luteus sp. nov., a novel bacterium isolated from Harbin, the capital city of Heilongjiang province.</title>
        <authorList>
            <person name="Li J."/>
        </authorList>
    </citation>
    <scope>NUCLEOTIDE SEQUENCE [LARGE SCALE GENOMIC DNA]</scope>
    <source>
        <strain evidence="1 2">NEAU-Y5</strain>
    </source>
</reference>
<dbReference type="RefSeq" id="WP_225563579.1">
    <property type="nucleotide sequence ID" value="NZ_JAIXCQ010000001.1"/>
</dbReference>
<proteinExistence type="predicted"/>
<dbReference type="Proteomes" id="UP001319870">
    <property type="component" value="Unassembled WGS sequence"/>
</dbReference>
<protein>
    <submittedName>
        <fullName evidence="1">Uncharacterized protein</fullName>
    </submittedName>
</protein>
<name>A0ABS7Z9X4_9MICO</name>